<reference evidence="5 6" key="1">
    <citation type="submission" date="2018-07" db="EMBL/GenBank/DDBJ databases">
        <title>Genomic Encyclopedia of Type Strains, Phase III (KMG-III): the genomes of soil and plant-associated and newly described type strains.</title>
        <authorList>
            <person name="Whitman W."/>
        </authorList>
    </citation>
    <scope>NUCLEOTIDE SEQUENCE [LARGE SCALE GENOMIC DNA]</scope>
    <source>
        <strain evidence="5 6">CECT 8333</strain>
    </source>
</reference>
<dbReference type="Gene3D" id="3.40.1410.10">
    <property type="entry name" value="Chorismate lyase-like"/>
    <property type="match status" value="1"/>
</dbReference>
<keyword evidence="3" id="KW-0804">Transcription</keyword>
<dbReference type="PROSITE" id="PS50949">
    <property type="entry name" value="HTH_GNTR"/>
    <property type="match status" value="1"/>
</dbReference>
<dbReference type="SMART" id="SM00866">
    <property type="entry name" value="UTRA"/>
    <property type="match status" value="1"/>
</dbReference>
<dbReference type="PANTHER" id="PTHR44846:SF1">
    <property type="entry name" value="MANNOSYL-D-GLYCERATE TRANSPORT_METABOLISM SYSTEM REPRESSOR MNGR-RELATED"/>
    <property type="match status" value="1"/>
</dbReference>
<protein>
    <submittedName>
        <fullName evidence="5">GntR family transcriptional regulator</fullName>
    </submittedName>
</protein>
<feature type="domain" description="HTH gntR-type" evidence="4">
    <location>
        <begin position="10"/>
        <end position="78"/>
    </location>
</feature>
<dbReference type="Gene3D" id="1.10.10.10">
    <property type="entry name" value="Winged helix-like DNA-binding domain superfamily/Winged helix DNA-binding domain"/>
    <property type="match status" value="1"/>
</dbReference>
<dbReference type="EMBL" id="QPJW01000007">
    <property type="protein sequence ID" value="RCX18114.1"/>
    <property type="molecule type" value="Genomic_DNA"/>
</dbReference>
<evidence type="ECO:0000256" key="1">
    <source>
        <dbReference type="ARBA" id="ARBA00023015"/>
    </source>
</evidence>
<sequence length="242" mass="27582">MKNFETEESVPFYKKLKEMIVEDIESGKLKQGDKLPSERDLAERHKISRMTARHALSLLEREGFVERTVGAGTFVSNKKIRMDFTFNSFSKAMLDIGMKPTTQTLDMKMVPATSSVAKALNLSGDEMLFSLKRLRLADGIPVAIELSQIPYRYCQGIEKYMNENVSLYQILEDIYSIQLHKASQYTRIAISDEMESRLLKIQNESACILLETVAYDTEGRSIEFSQSVTRGDIVSFYTELSL</sequence>
<dbReference type="GO" id="GO:0003677">
    <property type="term" value="F:DNA binding"/>
    <property type="evidence" value="ECO:0007669"/>
    <property type="project" value="UniProtKB-KW"/>
</dbReference>
<evidence type="ECO:0000256" key="2">
    <source>
        <dbReference type="ARBA" id="ARBA00023125"/>
    </source>
</evidence>
<comment type="caution">
    <text evidence="5">The sequence shown here is derived from an EMBL/GenBank/DDBJ whole genome shotgun (WGS) entry which is preliminary data.</text>
</comment>
<dbReference type="FunFam" id="1.10.10.10:FF:000079">
    <property type="entry name" value="GntR family transcriptional regulator"/>
    <property type="match status" value="1"/>
</dbReference>
<dbReference type="SUPFAM" id="SSF64288">
    <property type="entry name" value="Chorismate lyase-like"/>
    <property type="match status" value="1"/>
</dbReference>
<dbReference type="InterPro" id="IPR011663">
    <property type="entry name" value="UTRA"/>
</dbReference>
<dbReference type="InterPro" id="IPR036390">
    <property type="entry name" value="WH_DNA-bd_sf"/>
</dbReference>
<keyword evidence="2" id="KW-0238">DNA-binding</keyword>
<keyword evidence="6" id="KW-1185">Reference proteome</keyword>
<dbReference type="GO" id="GO:0045892">
    <property type="term" value="P:negative regulation of DNA-templated transcription"/>
    <property type="evidence" value="ECO:0007669"/>
    <property type="project" value="TreeGrafter"/>
</dbReference>
<dbReference type="SUPFAM" id="SSF46785">
    <property type="entry name" value="Winged helix' DNA-binding domain"/>
    <property type="match status" value="1"/>
</dbReference>
<dbReference type="Pfam" id="PF07702">
    <property type="entry name" value="UTRA"/>
    <property type="match status" value="1"/>
</dbReference>
<dbReference type="InterPro" id="IPR036388">
    <property type="entry name" value="WH-like_DNA-bd_sf"/>
</dbReference>
<dbReference type="PANTHER" id="PTHR44846">
    <property type="entry name" value="MANNOSYL-D-GLYCERATE TRANSPORT/METABOLISM SYSTEM REPRESSOR MNGR-RELATED"/>
    <property type="match status" value="1"/>
</dbReference>
<organism evidence="5 6">
    <name type="scientific">Fontibacillus phaseoli</name>
    <dbReference type="NCBI Taxonomy" id="1416533"/>
    <lineage>
        <taxon>Bacteria</taxon>
        <taxon>Bacillati</taxon>
        <taxon>Bacillota</taxon>
        <taxon>Bacilli</taxon>
        <taxon>Bacillales</taxon>
        <taxon>Paenibacillaceae</taxon>
        <taxon>Fontibacillus</taxon>
    </lineage>
</organism>
<keyword evidence="1" id="KW-0805">Transcription regulation</keyword>
<accession>A0A369BEL0</accession>
<dbReference type="InterPro" id="IPR028978">
    <property type="entry name" value="Chorismate_lyase_/UTRA_dom_sf"/>
</dbReference>
<proteinExistence type="predicted"/>
<gene>
    <name evidence="5" type="ORF">DFP94_10768</name>
</gene>
<dbReference type="Proteomes" id="UP000253090">
    <property type="component" value="Unassembled WGS sequence"/>
</dbReference>
<dbReference type="SMART" id="SM00345">
    <property type="entry name" value="HTH_GNTR"/>
    <property type="match status" value="1"/>
</dbReference>
<dbReference type="PRINTS" id="PR00035">
    <property type="entry name" value="HTHGNTR"/>
</dbReference>
<evidence type="ECO:0000313" key="6">
    <source>
        <dbReference type="Proteomes" id="UP000253090"/>
    </source>
</evidence>
<dbReference type="InterPro" id="IPR000524">
    <property type="entry name" value="Tscrpt_reg_HTH_GntR"/>
</dbReference>
<dbReference type="GO" id="GO:0003700">
    <property type="term" value="F:DNA-binding transcription factor activity"/>
    <property type="evidence" value="ECO:0007669"/>
    <property type="project" value="InterPro"/>
</dbReference>
<dbReference type="InterPro" id="IPR050679">
    <property type="entry name" value="Bact_HTH_transcr_reg"/>
</dbReference>
<dbReference type="AlphaFoldDB" id="A0A369BEL0"/>
<evidence type="ECO:0000256" key="3">
    <source>
        <dbReference type="ARBA" id="ARBA00023163"/>
    </source>
</evidence>
<dbReference type="CDD" id="cd07377">
    <property type="entry name" value="WHTH_GntR"/>
    <property type="match status" value="1"/>
</dbReference>
<evidence type="ECO:0000259" key="4">
    <source>
        <dbReference type="PROSITE" id="PS50949"/>
    </source>
</evidence>
<dbReference type="OrthoDB" id="149756at2"/>
<evidence type="ECO:0000313" key="5">
    <source>
        <dbReference type="EMBL" id="RCX18114.1"/>
    </source>
</evidence>
<dbReference type="Pfam" id="PF00392">
    <property type="entry name" value="GntR"/>
    <property type="match status" value="1"/>
</dbReference>
<dbReference type="RefSeq" id="WP_114497625.1">
    <property type="nucleotide sequence ID" value="NZ_QPJW01000007.1"/>
</dbReference>
<name>A0A369BEL0_9BACL</name>